<keyword evidence="6" id="KW-1185">Reference proteome</keyword>
<evidence type="ECO:0000313" key="6">
    <source>
        <dbReference type="Proteomes" id="UP000030693"/>
    </source>
</evidence>
<feature type="domain" description="HpcH/HpaI aldolase/citrate lyase" evidence="4">
    <location>
        <begin position="30"/>
        <end position="244"/>
    </location>
</feature>
<dbReference type="Gene3D" id="3.20.20.60">
    <property type="entry name" value="Phosphoenolpyruvate-binding domains"/>
    <property type="match status" value="1"/>
</dbReference>
<evidence type="ECO:0000313" key="5">
    <source>
        <dbReference type="EMBL" id="KCV68891.1"/>
    </source>
</evidence>
<dbReference type="GO" id="GO:0006107">
    <property type="term" value="P:oxaloacetate metabolic process"/>
    <property type="evidence" value="ECO:0007669"/>
    <property type="project" value="TreeGrafter"/>
</dbReference>
<evidence type="ECO:0000259" key="4">
    <source>
        <dbReference type="Pfam" id="PF03328"/>
    </source>
</evidence>
<name>A0A058Z427_FONAL</name>
<sequence>MRYSGNMTSYLANVHGYMGTKSPERTRRALFSVPGADERKLSKVSSLAADSIVFDLEDGVVFERKSLAREMVYSALETIELGAGHAERAVRINAVGSGLELDDLNVVLRSNRLDALVVPKVETAQDIHFVSRCIDLIASDATKNRVRILAAIESAKGLLNLQSIAAADPRVDALIFASEDYCADVGCTRTPHGREMLFARSNIVTVAAAYGLQAIDMVCMDFKDDAVLRDECIDGRQLGFTGKRIPSVGAASLRAGALAVPKPLQPLLARAFSSANAPTPGAPAPAGDALPTDTTVASAVAVPPTEPAPSGEAAAGHASVASAPTTVAAPTPPMSPAAPVAAHSMSYLVVWKHALDA</sequence>
<dbReference type="PANTHER" id="PTHR32308">
    <property type="entry name" value="LYASE BETA SUBUNIT, PUTATIVE (AFU_ORTHOLOGUE AFUA_4G13030)-RELATED"/>
    <property type="match status" value="1"/>
</dbReference>
<evidence type="ECO:0000256" key="1">
    <source>
        <dbReference type="ARBA" id="ARBA00001946"/>
    </source>
</evidence>
<dbReference type="Pfam" id="PF03328">
    <property type="entry name" value="HpcH_HpaI"/>
    <property type="match status" value="1"/>
</dbReference>
<dbReference type="STRING" id="691883.A0A058Z427"/>
<dbReference type="AlphaFoldDB" id="A0A058Z427"/>
<organism evidence="5">
    <name type="scientific">Fonticula alba</name>
    <name type="common">Slime mold</name>
    <dbReference type="NCBI Taxonomy" id="691883"/>
    <lineage>
        <taxon>Eukaryota</taxon>
        <taxon>Rotosphaerida</taxon>
        <taxon>Fonticulaceae</taxon>
        <taxon>Fonticula</taxon>
    </lineage>
</organism>
<dbReference type="Proteomes" id="UP000030693">
    <property type="component" value="Unassembled WGS sequence"/>
</dbReference>
<dbReference type="SUPFAM" id="SSF51621">
    <property type="entry name" value="Phosphoenolpyruvate/pyruvate domain"/>
    <property type="match status" value="1"/>
</dbReference>
<keyword evidence="3" id="KW-0460">Magnesium</keyword>
<reference evidence="5" key="1">
    <citation type="submission" date="2013-04" db="EMBL/GenBank/DDBJ databases">
        <title>The Genome Sequence of Fonticula alba ATCC 38817.</title>
        <authorList>
            <consortium name="The Broad Institute Genomics Platform"/>
            <person name="Russ C."/>
            <person name="Cuomo C."/>
            <person name="Burger G."/>
            <person name="Gray M.W."/>
            <person name="Holland P.W.H."/>
            <person name="King N."/>
            <person name="Lang F.B.F."/>
            <person name="Roger A.J."/>
            <person name="Ruiz-Trillo I."/>
            <person name="Brown M."/>
            <person name="Walker B."/>
            <person name="Young S."/>
            <person name="Zeng Q."/>
            <person name="Gargeya S."/>
            <person name="Fitzgerald M."/>
            <person name="Haas B."/>
            <person name="Abouelleil A."/>
            <person name="Allen A.W."/>
            <person name="Alvarado L."/>
            <person name="Arachchi H.M."/>
            <person name="Berlin A.M."/>
            <person name="Chapman S.B."/>
            <person name="Gainer-Dewar J."/>
            <person name="Goldberg J."/>
            <person name="Griggs A."/>
            <person name="Gujja S."/>
            <person name="Hansen M."/>
            <person name="Howarth C."/>
            <person name="Imamovic A."/>
            <person name="Ireland A."/>
            <person name="Larimer J."/>
            <person name="McCowan C."/>
            <person name="Murphy C."/>
            <person name="Pearson M."/>
            <person name="Poon T.W."/>
            <person name="Priest M."/>
            <person name="Roberts A."/>
            <person name="Saif S."/>
            <person name="Shea T."/>
            <person name="Sisk P."/>
            <person name="Sykes S."/>
            <person name="Wortman J."/>
            <person name="Nusbaum C."/>
            <person name="Birren B."/>
        </authorList>
    </citation>
    <scope>NUCLEOTIDE SEQUENCE [LARGE SCALE GENOMIC DNA]</scope>
    <source>
        <strain evidence="5">ATCC 38817</strain>
    </source>
</reference>
<dbReference type="RefSeq" id="XP_009496462.1">
    <property type="nucleotide sequence ID" value="XM_009498187.1"/>
</dbReference>
<dbReference type="InterPro" id="IPR015813">
    <property type="entry name" value="Pyrv/PenolPyrv_kinase-like_dom"/>
</dbReference>
<dbReference type="PANTHER" id="PTHR32308:SF0">
    <property type="entry name" value="HPCH_HPAI ALDOLASE_CITRATE LYASE DOMAIN-CONTAINING PROTEIN"/>
    <property type="match status" value="1"/>
</dbReference>
<dbReference type="GO" id="GO:0003824">
    <property type="term" value="F:catalytic activity"/>
    <property type="evidence" value="ECO:0007669"/>
    <property type="project" value="InterPro"/>
</dbReference>
<dbReference type="InterPro" id="IPR005000">
    <property type="entry name" value="Aldolase/citrate-lyase_domain"/>
</dbReference>
<accession>A0A058Z427</accession>
<proteinExistence type="predicted"/>
<dbReference type="OrthoDB" id="1773at2759"/>
<dbReference type="InterPro" id="IPR040442">
    <property type="entry name" value="Pyrv_kinase-like_dom_sf"/>
</dbReference>
<dbReference type="eggNOG" id="ENOG502QQPK">
    <property type="taxonomic scope" value="Eukaryota"/>
</dbReference>
<gene>
    <name evidence="5" type="ORF">H696_04309</name>
</gene>
<dbReference type="GeneID" id="20529034"/>
<protein>
    <recommendedName>
        <fullName evidence="4">HpcH/HpaI aldolase/citrate lyase domain-containing protein</fullName>
    </recommendedName>
</protein>
<evidence type="ECO:0000256" key="2">
    <source>
        <dbReference type="ARBA" id="ARBA00022723"/>
    </source>
</evidence>
<dbReference type="EMBL" id="KB932207">
    <property type="protein sequence ID" value="KCV68891.1"/>
    <property type="molecule type" value="Genomic_DNA"/>
</dbReference>
<evidence type="ECO:0000256" key="3">
    <source>
        <dbReference type="ARBA" id="ARBA00022842"/>
    </source>
</evidence>
<dbReference type="GO" id="GO:0000287">
    <property type="term" value="F:magnesium ion binding"/>
    <property type="evidence" value="ECO:0007669"/>
    <property type="project" value="TreeGrafter"/>
</dbReference>
<keyword evidence="2" id="KW-0479">Metal-binding</keyword>
<comment type="cofactor">
    <cofactor evidence="1">
        <name>Mg(2+)</name>
        <dbReference type="ChEBI" id="CHEBI:18420"/>
    </cofactor>
</comment>